<reference evidence="2" key="1">
    <citation type="journal article" date="2019" name="Nat. Commun.">
        <title>The genome of broomcorn millet.</title>
        <authorList>
            <person name="Zou C."/>
            <person name="Miki D."/>
            <person name="Li D."/>
            <person name="Tang Q."/>
            <person name="Xiao L."/>
            <person name="Rajput S."/>
            <person name="Deng P."/>
            <person name="Jia W."/>
            <person name="Huang R."/>
            <person name="Zhang M."/>
            <person name="Sun Y."/>
            <person name="Hu J."/>
            <person name="Fu X."/>
            <person name="Schnable P.S."/>
            <person name="Li F."/>
            <person name="Zhang H."/>
            <person name="Feng B."/>
            <person name="Zhu X."/>
            <person name="Liu R."/>
            <person name="Schnable J.C."/>
            <person name="Zhu J.-K."/>
            <person name="Zhang H."/>
        </authorList>
    </citation>
    <scope>NUCLEOTIDE SEQUENCE [LARGE SCALE GENOMIC DNA]</scope>
</reference>
<dbReference type="STRING" id="4540.A0A3L6S3K2"/>
<accession>A0A3L6S3K2</accession>
<proteinExistence type="predicted"/>
<protein>
    <submittedName>
        <fullName evidence="1">Protein ELF4-LIKE 4</fullName>
    </submittedName>
</protein>
<comment type="caution">
    <text evidence="1">The sequence shown here is derived from an EMBL/GenBank/DDBJ whole genome shotgun (WGS) entry which is preliminary data.</text>
</comment>
<name>A0A3L6S3K2_PANMI</name>
<dbReference type="Proteomes" id="UP000275267">
    <property type="component" value="Unassembled WGS sequence"/>
</dbReference>
<organism evidence="1 2">
    <name type="scientific">Panicum miliaceum</name>
    <name type="common">Proso millet</name>
    <name type="synonym">Broomcorn millet</name>
    <dbReference type="NCBI Taxonomy" id="4540"/>
    <lineage>
        <taxon>Eukaryota</taxon>
        <taxon>Viridiplantae</taxon>
        <taxon>Streptophyta</taxon>
        <taxon>Embryophyta</taxon>
        <taxon>Tracheophyta</taxon>
        <taxon>Spermatophyta</taxon>
        <taxon>Magnoliopsida</taxon>
        <taxon>Liliopsida</taxon>
        <taxon>Poales</taxon>
        <taxon>Poaceae</taxon>
        <taxon>PACMAD clade</taxon>
        <taxon>Panicoideae</taxon>
        <taxon>Panicodae</taxon>
        <taxon>Paniceae</taxon>
        <taxon>Panicinae</taxon>
        <taxon>Panicum</taxon>
        <taxon>Panicum sect. Panicum</taxon>
    </lineage>
</organism>
<evidence type="ECO:0000313" key="2">
    <source>
        <dbReference type="Proteomes" id="UP000275267"/>
    </source>
</evidence>
<keyword evidence="2" id="KW-1185">Reference proteome</keyword>
<dbReference type="EMBL" id="PQIB02000005">
    <property type="protein sequence ID" value="RLN15525.1"/>
    <property type="molecule type" value="Genomic_DNA"/>
</dbReference>
<gene>
    <name evidence="1" type="ORF">C2845_PM02G26850</name>
</gene>
<sequence>MNDAGGLPATMTHPAAKKSVNLKLNDNIRPVVDLYADLSSLFAVSDGGGRAASDGRSVGTVRQAGARHKRIRSGLDWLVHAITLHCSPFSRQACSPESEWRIPSPAAGGAAFVARRQPTALVMAAGAKKNSTPVAGYGARSWPKAGDFEHHETGRVGGGMARDAKATRSSEDFAVEEDEPVGVERSDECVDRRRGGGAWLLAFMWLQSRQLDFTC</sequence>
<evidence type="ECO:0000313" key="1">
    <source>
        <dbReference type="EMBL" id="RLN15525.1"/>
    </source>
</evidence>
<dbReference type="AlphaFoldDB" id="A0A3L6S3K2"/>